<dbReference type="VEuPathDB" id="FungiDB:SCHCODRAFT_02313326"/>
<name>D8Q836_SCHCM</name>
<dbReference type="Gene3D" id="3.90.1200.10">
    <property type="match status" value="1"/>
</dbReference>
<dbReference type="OMA" id="SEWMIME"/>
<evidence type="ECO:0000313" key="2">
    <source>
        <dbReference type="EMBL" id="EFI96538.1"/>
    </source>
</evidence>
<dbReference type="PANTHER" id="PTHR21310:SF15">
    <property type="entry name" value="AMINOGLYCOSIDE PHOSPHOTRANSFERASE DOMAIN-CONTAINING PROTEIN"/>
    <property type="match status" value="1"/>
</dbReference>
<evidence type="ECO:0000313" key="3">
    <source>
        <dbReference type="Proteomes" id="UP000007431"/>
    </source>
</evidence>
<reference evidence="2 3" key="1">
    <citation type="journal article" date="2010" name="Nat. Biotechnol.">
        <title>Genome sequence of the model mushroom Schizophyllum commune.</title>
        <authorList>
            <person name="Ohm R.A."/>
            <person name="de Jong J.F."/>
            <person name="Lugones L.G."/>
            <person name="Aerts A."/>
            <person name="Kothe E."/>
            <person name="Stajich J.E."/>
            <person name="de Vries R.P."/>
            <person name="Record E."/>
            <person name="Levasseur A."/>
            <person name="Baker S.E."/>
            <person name="Bartholomew K.A."/>
            <person name="Coutinho P.M."/>
            <person name="Erdmann S."/>
            <person name="Fowler T.J."/>
            <person name="Gathman A.C."/>
            <person name="Lombard V."/>
            <person name="Henrissat B."/>
            <person name="Knabe N."/>
            <person name="Kuees U."/>
            <person name="Lilly W.W."/>
            <person name="Lindquist E."/>
            <person name="Lucas S."/>
            <person name="Magnuson J.K."/>
            <person name="Piumi F."/>
            <person name="Raudaskoski M."/>
            <person name="Salamov A."/>
            <person name="Schmutz J."/>
            <person name="Schwarze F.W.M.R."/>
            <person name="vanKuyk P.A."/>
            <person name="Horton J.S."/>
            <person name="Grigoriev I.V."/>
            <person name="Woesten H.A.B."/>
        </authorList>
    </citation>
    <scope>NUCLEOTIDE SEQUENCE [LARGE SCALE GENOMIC DNA]</scope>
    <source>
        <strain evidence="3">H4-8 / FGSC 9210</strain>
    </source>
</reference>
<dbReference type="SUPFAM" id="SSF56112">
    <property type="entry name" value="Protein kinase-like (PK-like)"/>
    <property type="match status" value="1"/>
</dbReference>
<feature type="domain" description="Aminoglycoside phosphotransferase" evidence="1">
    <location>
        <begin position="90"/>
        <end position="180"/>
    </location>
</feature>
<dbReference type="InterPro" id="IPR002575">
    <property type="entry name" value="Aminoglycoside_PTrfase"/>
</dbReference>
<keyword evidence="3" id="KW-1185">Reference proteome</keyword>
<proteinExistence type="predicted"/>
<dbReference type="PANTHER" id="PTHR21310">
    <property type="entry name" value="AMINOGLYCOSIDE PHOSPHOTRANSFERASE-RELATED-RELATED"/>
    <property type="match status" value="1"/>
</dbReference>
<dbReference type="InParanoid" id="D8Q836"/>
<organism evidence="3">
    <name type="scientific">Schizophyllum commune (strain H4-8 / FGSC 9210)</name>
    <name type="common">Split gill fungus</name>
    <dbReference type="NCBI Taxonomy" id="578458"/>
    <lineage>
        <taxon>Eukaryota</taxon>
        <taxon>Fungi</taxon>
        <taxon>Dikarya</taxon>
        <taxon>Basidiomycota</taxon>
        <taxon>Agaricomycotina</taxon>
        <taxon>Agaricomycetes</taxon>
        <taxon>Agaricomycetidae</taxon>
        <taxon>Agaricales</taxon>
        <taxon>Schizophyllaceae</taxon>
        <taxon>Schizophyllum</taxon>
    </lineage>
</organism>
<accession>D8Q836</accession>
<dbReference type="Proteomes" id="UP000007431">
    <property type="component" value="Unassembled WGS sequence"/>
</dbReference>
<dbReference type="InterPro" id="IPR051678">
    <property type="entry name" value="AGP_Transferase"/>
</dbReference>
<sequence>MEYVPGVPLMEKWPNMTREEREEICLKISQIWGQLLSMRFPSVGSLYEAPSSGPADSTVIVGPTTFYPSAKANRTAPPDPSRCGPFTSLKQWLLAIARRDMAFGDPEPLSEVHRERMAAVVSDIESAPPSLFGDEQTRDDTTSAIVLEHIDLMPHNVLVRPDAPTDVLAIIDWEGARTVPLWAVQPMFLEQDLEGYKEYVALIKRALSELVPQWEVAQNGEECREVRRLYLRARLSLFDPATFHPDEIIWSFNPN</sequence>
<dbReference type="Pfam" id="PF01636">
    <property type="entry name" value="APH"/>
    <property type="match status" value="1"/>
</dbReference>
<dbReference type="eggNOG" id="ENOG502RXBQ">
    <property type="taxonomic scope" value="Eukaryota"/>
</dbReference>
<dbReference type="AlphaFoldDB" id="D8Q836"/>
<dbReference type="HOGENOM" id="CLU_058287_0_0_1"/>
<protein>
    <recommendedName>
        <fullName evidence="1">Aminoglycoside phosphotransferase domain-containing protein</fullName>
    </recommendedName>
</protein>
<gene>
    <name evidence="2" type="ORF">SCHCODRAFT_82542</name>
</gene>
<dbReference type="EMBL" id="GL377307">
    <property type="protein sequence ID" value="EFI96538.1"/>
    <property type="molecule type" value="Genomic_DNA"/>
</dbReference>
<evidence type="ECO:0000259" key="1">
    <source>
        <dbReference type="Pfam" id="PF01636"/>
    </source>
</evidence>
<dbReference type="InterPro" id="IPR011009">
    <property type="entry name" value="Kinase-like_dom_sf"/>
</dbReference>